<sequence length="676" mass="75286">MGDRDPLTRGPGVSRASGVAPAGISVPLTPYTMWHHDLGEAYTKYYAYAQVIANGGPLAPQLGNLILYSEVEESAARMFGQARPHMVEGNADRPILWTDVLLESLTPDNFTLQESGMYRCQVQGISIEVSGANYVDLLSGNPHQLLHPFQILSDEQKEARVRSILHTYLNETQKSLLKFDSEVRASLRALEESQPVQAPIHPTNSGHTGRNQPALPNPNPAPRINSAQSVISPSDAENGGDEQTQDNINPEASEAALLSDSTNDKDYVPSAHILTSNSTGSENTTGYISSSTDNPPRQHHPTSVTDDDEVPTEVLRGNSNYSVNESAGAGFTAFQILRVSFLAFNNIADPRLINEYIAFAVNNHVVGNRDANGSAHELANANDISESSGHVSDVTHRSIYPWLMNVETPSIEDDGAQSPGSNISVEIKSEPVSSDEERHDEEFDGEEPHDEEPHDEEPHDEEPYDEEPHDEEPYDEEPYDEEPYDEEPYDEESYDEESYDEEPYDGEPYEKESNDEESNYEESCDGESYDMERSDEESYGEEPYGEEFDDGEPYYEESDDEEPQDEAARSTDAVPQDHGMKSHGSKRSQDEINPSESENKPLTDKRYSQLEGDEGPEFVQDLVDKGATCTEIEEEYSKLFGIFRSTADLFEKFAIIDGSGMFKSYERAKRQKTMPN</sequence>
<feature type="region of interest" description="Disordered" evidence="1">
    <location>
        <begin position="410"/>
        <end position="616"/>
    </location>
</feature>
<feature type="compositionally biased region" description="Basic and acidic residues" evidence="1">
    <location>
        <begin position="597"/>
        <end position="608"/>
    </location>
</feature>
<dbReference type="EMBL" id="JQGA01000428">
    <property type="protein sequence ID" value="KGO75852.1"/>
    <property type="molecule type" value="Genomic_DNA"/>
</dbReference>
<protein>
    <submittedName>
        <fullName evidence="2">Uncharacterized protein</fullName>
    </submittedName>
</protein>
<gene>
    <name evidence="2" type="ORF">PITC_032980</name>
</gene>
<evidence type="ECO:0000256" key="1">
    <source>
        <dbReference type="SAM" id="MobiDB-lite"/>
    </source>
</evidence>
<organism evidence="2 3">
    <name type="scientific">Penicillium italicum</name>
    <name type="common">Blue mold</name>
    <dbReference type="NCBI Taxonomy" id="40296"/>
    <lineage>
        <taxon>Eukaryota</taxon>
        <taxon>Fungi</taxon>
        <taxon>Dikarya</taxon>
        <taxon>Ascomycota</taxon>
        <taxon>Pezizomycotina</taxon>
        <taxon>Eurotiomycetes</taxon>
        <taxon>Eurotiomycetidae</taxon>
        <taxon>Eurotiales</taxon>
        <taxon>Aspergillaceae</taxon>
        <taxon>Penicillium</taxon>
    </lineage>
</organism>
<name>A0A0A2L6Y2_PENIT</name>
<feature type="region of interest" description="Disordered" evidence="1">
    <location>
        <begin position="190"/>
        <end position="247"/>
    </location>
</feature>
<evidence type="ECO:0000313" key="2">
    <source>
        <dbReference type="EMBL" id="KGO75852.1"/>
    </source>
</evidence>
<dbReference type="AlphaFoldDB" id="A0A0A2L6Y2"/>
<dbReference type="HOGENOM" id="CLU_406575_0_0_1"/>
<feature type="compositionally biased region" description="Polar residues" evidence="1">
    <location>
        <begin position="202"/>
        <end position="211"/>
    </location>
</feature>
<comment type="caution">
    <text evidence="2">The sequence shown here is derived from an EMBL/GenBank/DDBJ whole genome shotgun (WGS) entry which is preliminary data.</text>
</comment>
<feature type="region of interest" description="Disordered" evidence="1">
    <location>
        <begin position="260"/>
        <end position="314"/>
    </location>
</feature>
<accession>A0A0A2L6Y2</accession>
<reference evidence="2 3" key="1">
    <citation type="journal article" date="2015" name="Mol. Plant Microbe Interact.">
        <title>Genome, transcriptome, and functional analyses of Penicillium expansum provide new insights into secondary metabolism and pathogenicity.</title>
        <authorList>
            <person name="Ballester A.R."/>
            <person name="Marcet-Houben M."/>
            <person name="Levin E."/>
            <person name="Sela N."/>
            <person name="Selma-Lazaro C."/>
            <person name="Carmona L."/>
            <person name="Wisniewski M."/>
            <person name="Droby S."/>
            <person name="Gonzalez-Candelas L."/>
            <person name="Gabaldon T."/>
        </authorList>
    </citation>
    <scope>NUCLEOTIDE SEQUENCE [LARGE SCALE GENOMIC DNA]</scope>
    <source>
        <strain evidence="2 3">PHI-1</strain>
    </source>
</reference>
<dbReference type="Proteomes" id="UP000030104">
    <property type="component" value="Unassembled WGS sequence"/>
</dbReference>
<feature type="compositionally biased region" description="Acidic residues" evidence="1">
    <location>
        <begin position="442"/>
        <end position="565"/>
    </location>
</feature>
<dbReference type="OrthoDB" id="4324085at2759"/>
<evidence type="ECO:0000313" key="3">
    <source>
        <dbReference type="Proteomes" id="UP000030104"/>
    </source>
</evidence>
<keyword evidence="3" id="KW-1185">Reference proteome</keyword>
<proteinExistence type="predicted"/>
<feature type="compositionally biased region" description="Low complexity" evidence="1">
    <location>
        <begin position="275"/>
        <end position="286"/>
    </location>
</feature>
<dbReference type="OMA" id="HDEEPYD"/>
<dbReference type="PhylomeDB" id="A0A0A2L6Y2"/>